<feature type="non-terminal residue" evidence="2">
    <location>
        <position position="126"/>
    </location>
</feature>
<feature type="compositionally biased region" description="Polar residues" evidence="1">
    <location>
        <begin position="31"/>
        <end position="43"/>
    </location>
</feature>
<sequence>MEKGEQVQNWVEVLAARALASACPCEATRAHTSSVLARTSNSHKNGKKAKEGQNFLQTEAQQQNSEGERKVRQLPWAYWADESAPSRRGACNSGEVRAGAIMELGGEEERMCTHREKCMVQHADME</sequence>
<evidence type="ECO:0000256" key="1">
    <source>
        <dbReference type="SAM" id="MobiDB-lite"/>
    </source>
</evidence>
<proteinExistence type="predicted"/>
<feature type="compositionally biased region" description="Polar residues" evidence="1">
    <location>
        <begin position="54"/>
        <end position="65"/>
    </location>
</feature>
<keyword evidence="3" id="KW-1185">Reference proteome</keyword>
<organism evidence="2 3">
    <name type="scientific">Saguinus oedipus</name>
    <name type="common">Cotton-top tamarin</name>
    <name type="synonym">Oedipomidas oedipus</name>
    <dbReference type="NCBI Taxonomy" id="9490"/>
    <lineage>
        <taxon>Eukaryota</taxon>
        <taxon>Metazoa</taxon>
        <taxon>Chordata</taxon>
        <taxon>Craniata</taxon>
        <taxon>Vertebrata</taxon>
        <taxon>Euteleostomi</taxon>
        <taxon>Mammalia</taxon>
        <taxon>Eutheria</taxon>
        <taxon>Euarchontoglires</taxon>
        <taxon>Primates</taxon>
        <taxon>Haplorrhini</taxon>
        <taxon>Platyrrhini</taxon>
        <taxon>Cebidae</taxon>
        <taxon>Callitrichinae</taxon>
        <taxon>Saguinus</taxon>
    </lineage>
</organism>
<feature type="region of interest" description="Disordered" evidence="1">
    <location>
        <begin position="31"/>
        <end position="70"/>
    </location>
</feature>
<evidence type="ECO:0000313" key="3">
    <source>
        <dbReference type="Proteomes" id="UP001266305"/>
    </source>
</evidence>
<dbReference type="Proteomes" id="UP001266305">
    <property type="component" value="Unassembled WGS sequence"/>
</dbReference>
<evidence type="ECO:0000313" key="2">
    <source>
        <dbReference type="EMBL" id="KAK2101349.1"/>
    </source>
</evidence>
<protein>
    <submittedName>
        <fullName evidence="2">Uncharacterized protein</fullName>
    </submittedName>
</protein>
<gene>
    <name evidence="2" type="ORF">P7K49_019015</name>
</gene>
<accession>A0ABQ9UX45</accession>
<reference evidence="2 3" key="1">
    <citation type="submission" date="2023-05" db="EMBL/GenBank/DDBJ databases">
        <title>B98-5 Cell Line De Novo Hybrid Assembly: An Optical Mapping Approach.</title>
        <authorList>
            <person name="Kananen K."/>
            <person name="Auerbach J.A."/>
            <person name="Kautto E."/>
            <person name="Blachly J.S."/>
        </authorList>
    </citation>
    <scope>NUCLEOTIDE SEQUENCE [LARGE SCALE GENOMIC DNA]</scope>
    <source>
        <strain evidence="2">B95-8</strain>
        <tissue evidence="2">Cell line</tissue>
    </source>
</reference>
<dbReference type="EMBL" id="JASSZA010000009">
    <property type="protein sequence ID" value="KAK2101349.1"/>
    <property type="molecule type" value="Genomic_DNA"/>
</dbReference>
<comment type="caution">
    <text evidence="2">The sequence shown here is derived from an EMBL/GenBank/DDBJ whole genome shotgun (WGS) entry which is preliminary data.</text>
</comment>
<name>A0ABQ9UX45_SAGOE</name>